<reference evidence="2" key="1">
    <citation type="submission" date="2021-07" db="EMBL/GenBank/DDBJ databases">
        <title>Genome Resource of American Ginseng Black Spot Pathogen Alternaria panax.</title>
        <authorList>
            <person name="Qiu C."/>
            <person name="Wang W."/>
            <person name="Liu Z."/>
        </authorList>
    </citation>
    <scope>NUCLEOTIDE SEQUENCE</scope>
    <source>
        <strain evidence="2">BNCC115425</strain>
    </source>
</reference>
<accession>A0AAD4F6X5</accession>
<evidence type="ECO:0000313" key="2">
    <source>
        <dbReference type="EMBL" id="KAG9184914.1"/>
    </source>
</evidence>
<feature type="compositionally biased region" description="Acidic residues" evidence="1">
    <location>
        <begin position="262"/>
        <end position="271"/>
    </location>
</feature>
<comment type="caution">
    <text evidence="2">The sequence shown here is derived from an EMBL/GenBank/DDBJ whole genome shotgun (WGS) entry which is preliminary data.</text>
</comment>
<evidence type="ECO:0000313" key="3">
    <source>
        <dbReference type="Proteomes" id="UP001199106"/>
    </source>
</evidence>
<feature type="region of interest" description="Disordered" evidence="1">
    <location>
        <begin position="514"/>
        <end position="544"/>
    </location>
</feature>
<evidence type="ECO:0000256" key="1">
    <source>
        <dbReference type="SAM" id="MobiDB-lite"/>
    </source>
</evidence>
<dbReference type="Proteomes" id="UP001199106">
    <property type="component" value="Unassembled WGS sequence"/>
</dbReference>
<dbReference type="EMBL" id="JAANER010000013">
    <property type="protein sequence ID" value="KAG9184914.1"/>
    <property type="molecule type" value="Genomic_DNA"/>
</dbReference>
<feature type="compositionally biased region" description="Basic residues" evidence="1">
    <location>
        <begin position="15"/>
        <end position="30"/>
    </location>
</feature>
<sequence>MPSKRKNAAVEPKATKKVKTVHTPTRRSPRHQASDDIPSPHSDVETKSTTPRTSRAVKPQGADEDHEWEILDGDNRETLLVGVTAPNRLTLRFRHRHDKQAKIAEHKYGKTASVVDWSSKEDIMDINKWRNQVFNRGMKFPPKIARTGWIPFETAYLELLHEKLKRVASTDENFVMPHNTRILDSFNEYFEYRDDIPDKKGVMEPLGARTMGQLASYMNRPGTKLRQLRKYLAKYNTSNDTDAYFPTMTDTEIQSYLDADETSDLTDDDPVSEAHAQDTHSASPSPPRKRPNLSKPQGQEPAHQNAPNDAPSKKKPRWVKPKETAVIPSTPSHIASLTAQGFVFTLPPVTDQGALEVHNAAQEKNPPPTQWIQQATANLDDRITRRSSHDFQHEHFNRDVQDQYNTRGALKAELNWHNISARRDGAAAVTGLLNAADLPPWGYTGDVRDLHRKRLLPGAELEVADARDGAIEKKYGAVEKARVAKMKREMEMEGAEDGELARYEREGRLQREDLCWDSDVAGESDTDVEDGVEKREESQGDSGV</sequence>
<organism evidence="2 3">
    <name type="scientific">Alternaria panax</name>
    <dbReference type="NCBI Taxonomy" id="48097"/>
    <lineage>
        <taxon>Eukaryota</taxon>
        <taxon>Fungi</taxon>
        <taxon>Dikarya</taxon>
        <taxon>Ascomycota</taxon>
        <taxon>Pezizomycotina</taxon>
        <taxon>Dothideomycetes</taxon>
        <taxon>Pleosporomycetidae</taxon>
        <taxon>Pleosporales</taxon>
        <taxon>Pleosporineae</taxon>
        <taxon>Pleosporaceae</taxon>
        <taxon>Alternaria</taxon>
        <taxon>Alternaria sect. Panax</taxon>
    </lineage>
</organism>
<feature type="compositionally biased region" description="Acidic residues" evidence="1">
    <location>
        <begin position="520"/>
        <end position="530"/>
    </location>
</feature>
<feature type="region of interest" description="Disordered" evidence="1">
    <location>
        <begin position="262"/>
        <end position="320"/>
    </location>
</feature>
<gene>
    <name evidence="2" type="ORF">G6011_11744</name>
</gene>
<feature type="region of interest" description="Disordered" evidence="1">
    <location>
        <begin position="1"/>
        <end position="65"/>
    </location>
</feature>
<keyword evidence="3" id="KW-1185">Reference proteome</keyword>
<name>A0AAD4F6X5_9PLEO</name>
<proteinExistence type="predicted"/>
<protein>
    <submittedName>
        <fullName evidence="2">Uncharacterized protein</fullName>
    </submittedName>
</protein>
<dbReference type="AlphaFoldDB" id="A0AAD4F6X5"/>